<accession>A0A5C5WFB3</accession>
<dbReference type="Gene3D" id="2.40.50.100">
    <property type="match status" value="1"/>
</dbReference>
<feature type="coiled-coil region" evidence="3">
    <location>
        <begin position="157"/>
        <end position="184"/>
    </location>
</feature>
<organism evidence="5 6">
    <name type="scientific">Rubripirellula amarantea</name>
    <dbReference type="NCBI Taxonomy" id="2527999"/>
    <lineage>
        <taxon>Bacteria</taxon>
        <taxon>Pseudomonadati</taxon>
        <taxon>Planctomycetota</taxon>
        <taxon>Planctomycetia</taxon>
        <taxon>Pirellulales</taxon>
        <taxon>Pirellulaceae</taxon>
        <taxon>Rubripirellula</taxon>
    </lineage>
</organism>
<feature type="region of interest" description="Disordered" evidence="4">
    <location>
        <begin position="319"/>
        <end position="346"/>
    </location>
</feature>
<name>A0A5C5WFB3_9BACT</name>
<feature type="compositionally biased region" description="Basic and acidic residues" evidence="4">
    <location>
        <begin position="327"/>
        <end position="337"/>
    </location>
</feature>
<dbReference type="Proteomes" id="UP000316598">
    <property type="component" value="Unassembled WGS sequence"/>
</dbReference>
<evidence type="ECO:0000256" key="2">
    <source>
        <dbReference type="ARBA" id="ARBA00023054"/>
    </source>
</evidence>
<evidence type="ECO:0000313" key="6">
    <source>
        <dbReference type="Proteomes" id="UP000316598"/>
    </source>
</evidence>
<dbReference type="InterPro" id="IPR050465">
    <property type="entry name" value="UPF0194_transport"/>
</dbReference>
<reference evidence="5 6" key="1">
    <citation type="submission" date="2019-02" db="EMBL/GenBank/DDBJ databases">
        <title>Deep-cultivation of Planctomycetes and their phenomic and genomic characterization uncovers novel biology.</title>
        <authorList>
            <person name="Wiegand S."/>
            <person name="Jogler M."/>
            <person name="Boedeker C."/>
            <person name="Pinto D."/>
            <person name="Vollmers J."/>
            <person name="Rivas-Marin E."/>
            <person name="Kohn T."/>
            <person name="Peeters S.H."/>
            <person name="Heuer A."/>
            <person name="Rast P."/>
            <person name="Oberbeckmann S."/>
            <person name="Bunk B."/>
            <person name="Jeske O."/>
            <person name="Meyerdierks A."/>
            <person name="Storesund J.E."/>
            <person name="Kallscheuer N."/>
            <person name="Luecker S."/>
            <person name="Lage O.M."/>
            <person name="Pohl T."/>
            <person name="Merkel B.J."/>
            <person name="Hornburger P."/>
            <person name="Mueller R.-W."/>
            <person name="Bruemmer F."/>
            <person name="Labrenz M."/>
            <person name="Spormann A.M."/>
            <person name="Op Den Camp H."/>
            <person name="Overmann J."/>
            <person name="Amann R."/>
            <person name="Jetten M.S.M."/>
            <person name="Mascher T."/>
            <person name="Medema M.H."/>
            <person name="Devos D.P."/>
            <person name="Kaster A.-K."/>
            <person name="Ovreas L."/>
            <person name="Rohde M."/>
            <person name="Galperin M.Y."/>
            <person name="Jogler C."/>
        </authorList>
    </citation>
    <scope>NUCLEOTIDE SEQUENCE [LARGE SCALE GENOMIC DNA]</scope>
    <source>
        <strain evidence="5 6">Pla22</strain>
    </source>
</reference>
<sequence>MIASKSLRSLLSAFVAASLLTGTSARVGVASELDNRVDGLVSDGYTVEVDECLVRFAKEIQVPALATGRVDQVMVQKNDFVETGSPLARLDDRALLIRRRTAQLRVTSAREQSSDEVEIKYAEVALAEAQAELDNSRSIQNDVRGAIPLTQMRRMRLAVERGELEVTQAKKRKLRAELEVQLREADLSEIDDAIGHLHTDSPIDGIVLEITRAAGEWIETGETIAQIGKIDRLHVHALVRGDKLSPTQCRDLPVSVHWTDPSNGKNHSLRGHVLSVDPQTLPGGRFRVHAEIKNTRSSGSASDQHQSWLLTPGTPVSMKLYVPASDPRSDTRQREEVSQSQIRLGR</sequence>
<dbReference type="AlphaFoldDB" id="A0A5C5WFB3"/>
<proteinExistence type="predicted"/>
<dbReference type="GO" id="GO:0030313">
    <property type="term" value="C:cell envelope"/>
    <property type="evidence" value="ECO:0007669"/>
    <property type="project" value="UniProtKB-SubCell"/>
</dbReference>
<evidence type="ECO:0000256" key="4">
    <source>
        <dbReference type="SAM" id="MobiDB-lite"/>
    </source>
</evidence>
<dbReference type="GO" id="GO:0016740">
    <property type="term" value="F:transferase activity"/>
    <property type="evidence" value="ECO:0007669"/>
    <property type="project" value="UniProtKB-KW"/>
</dbReference>
<dbReference type="Gene3D" id="1.10.287.470">
    <property type="entry name" value="Helix hairpin bin"/>
    <property type="match status" value="1"/>
</dbReference>
<keyword evidence="2 3" id="KW-0175">Coiled coil</keyword>
<dbReference type="Gene3D" id="2.40.30.170">
    <property type="match status" value="1"/>
</dbReference>
<comment type="subcellular location">
    <subcellularLocation>
        <location evidence="1">Cell envelope</location>
    </subcellularLocation>
</comment>
<dbReference type="PANTHER" id="PTHR32347:SF23">
    <property type="entry name" value="BLL5650 PROTEIN"/>
    <property type="match status" value="1"/>
</dbReference>
<protein>
    <submittedName>
        <fullName evidence="5">Dihydrolipoamide acetyltransferase</fullName>
    </submittedName>
</protein>
<comment type="caution">
    <text evidence="5">The sequence shown here is derived from an EMBL/GenBank/DDBJ whole genome shotgun (WGS) entry which is preliminary data.</text>
</comment>
<dbReference type="EMBL" id="SJPI01000003">
    <property type="protein sequence ID" value="TWT49217.1"/>
    <property type="molecule type" value="Genomic_DNA"/>
</dbReference>
<gene>
    <name evidence="5" type="ORF">Pla22_44090</name>
</gene>
<evidence type="ECO:0000256" key="3">
    <source>
        <dbReference type="SAM" id="Coils"/>
    </source>
</evidence>
<keyword evidence="5" id="KW-0808">Transferase</keyword>
<keyword evidence="6" id="KW-1185">Reference proteome</keyword>
<dbReference type="SUPFAM" id="SSF111369">
    <property type="entry name" value="HlyD-like secretion proteins"/>
    <property type="match status" value="1"/>
</dbReference>
<dbReference type="PANTHER" id="PTHR32347">
    <property type="entry name" value="EFFLUX SYSTEM COMPONENT YKNX-RELATED"/>
    <property type="match status" value="1"/>
</dbReference>
<evidence type="ECO:0000313" key="5">
    <source>
        <dbReference type="EMBL" id="TWT49217.1"/>
    </source>
</evidence>
<evidence type="ECO:0000256" key="1">
    <source>
        <dbReference type="ARBA" id="ARBA00004196"/>
    </source>
</evidence>